<sequence length="226" mass="25083">MSRWCCCCSLLVIAALLLVNQPQQTDGAAIPIWELLKHEEKMGRLFYVFVHLVEQYCKTSDIPDCPKVLTLYGMSNLVSESEHSLDLMDPYQRDAKTIVWEKIMRGEFKLPTKLTSGKPMKTPSKSSAAINNNVYSSPYEIRVRPPATFIAPPVASSSPSDDNQQPDQNKPSSSLDLSGNSDEDDTSSKLTIIRFGRSLATPSNNDNSPVPLLSEEEAETLNQLFA</sequence>
<evidence type="ECO:0000256" key="2">
    <source>
        <dbReference type="SAM" id="SignalP"/>
    </source>
</evidence>
<dbReference type="EMBL" id="JAOYFB010000005">
    <property type="protein sequence ID" value="KAK4015893.1"/>
    <property type="molecule type" value="Genomic_DNA"/>
</dbReference>
<name>A0ABQ9ZSY5_9CRUS</name>
<evidence type="ECO:0000313" key="3">
    <source>
        <dbReference type="EMBL" id="KAK4015893.1"/>
    </source>
</evidence>
<evidence type="ECO:0000313" key="4">
    <source>
        <dbReference type="Proteomes" id="UP001234178"/>
    </source>
</evidence>
<feature type="region of interest" description="Disordered" evidence="1">
    <location>
        <begin position="150"/>
        <end position="226"/>
    </location>
</feature>
<protein>
    <submittedName>
        <fullName evidence="3">Uncharacterized protein</fullName>
    </submittedName>
</protein>
<feature type="chain" id="PRO_5046419357" evidence="2">
    <location>
        <begin position="28"/>
        <end position="226"/>
    </location>
</feature>
<comment type="caution">
    <text evidence="3">The sequence shown here is derived from an EMBL/GenBank/DDBJ whole genome shotgun (WGS) entry which is preliminary data.</text>
</comment>
<gene>
    <name evidence="3" type="ORF">OUZ56_030860</name>
</gene>
<keyword evidence="4" id="KW-1185">Reference proteome</keyword>
<dbReference type="Proteomes" id="UP001234178">
    <property type="component" value="Unassembled WGS sequence"/>
</dbReference>
<keyword evidence="2" id="KW-0732">Signal</keyword>
<reference evidence="3 4" key="1">
    <citation type="journal article" date="2023" name="Nucleic Acids Res.">
        <title>The hologenome of Daphnia magna reveals possible DNA methylation and microbiome-mediated evolution of the host genome.</title>
        <authorList>
            <person name="Chaturvedi A."/>
            <person name="Li X."/>
            <person name="Dhandapani V."/>
            <person name="Marshall H."/>
            <person name="Kissane S."/>
            <person name="Cuenca-Cambronero M."/>
            <person name="Asole G."/>
            <person name="Calvet F."/>
            <person name="Ruiz-Romero M."/>
            <person name="Marangio P."/>
            <person name="Guigo R."/>
            <person name="Rago D."/>
            <person name="Mirbahai L."/>
            <person name="Eastwood N."/>
            <person name="Colbourne J.K."/>
            <person name="Zhou J."/>
            <person name="Mallon E."/>
            <person name="Orsini L."/>
        </authorList>
    </citation>
    <scope>NUCLEOTIDE SEQUENCE [LARGE SCALE GENOMIC DNA]</scope>
    <source>
        <strain evidence="3">LRV0_1</strain>
    </source>
</reference>
<feature type="compositionally biased region" description="Low complexity" evidence="1">
    <location>
        <begin position="151"/>
        <end position="172"/>
    </location>
</feature>
<feature type="signal peptide" evidence="2">
    <location>
        <begin position="1"/>
        <end position="27"/>
    </location>
</feature>
<organism evidence="3 4">
    <name type="scientific">Daphnia magna</name>
    <dbReference type="NCBI Taxonomy" id="35525"/>
    <lineage>
        <taxon>Eukaryota</taxon>
        <taxon>Metazoa</taxon>
        <taxon>Ecdysozoa</taxon>
        <taxon>Arthropoda</taxon>
        <taxon>Crustacea</taxon>
        <taxon>Branchiopoda</taxon>
        <taxon>Diplostraca</taxon>
        <taxon>Cladocera</taxon>
        <taxon>Anomopoda</taxon>
        <taxon>Daphniidae</taxon>
        <taxon>Daphnia</taxon>
    </lineage>
</organism>
<evidence type="ECO:0000256" key="1">
    <source>
        <dbReference type="SAM" id="MobiDB-lite"/>
    </source>
</evidence>
<accession>A0ABQ9ZSY5</accession>
<proteinExistence type="predicted"/>